<organism evidence="1">
    <name type="scientific">Amblyomma parvum</name>
    <name type="common">South American tick</name>
    <dbReference type="NCBI Taxonomy" id="251391"/>
    <lineage>
        <taxon>Eukaryota</taxon>
        <taxon>Metazoa</taxon>
        <taxon>Ecdysozoa</taxon>
        <taxon>Arthropoda</taxon>
        <taxon>Chelicerata</taxon>
        <taxon>Arachnida</taxon>
        <taxon>Acari</taxon>
        <taxon>Parasitiformes</taxon>
        <taxon>Ixodida</taxon>
        <taxon>Ixodoidea</taxon>
        <taxon>Ixodidae</taxon>
        <taxon>Amblyomminae</taxon>
        <taxon>Amblyomma</taxon>
    </lineage>
</organism>
<reference evidence="1" key="1">
    <citation type="submission" date="2014-03" db="EMBL/GenBank/DDBJ databases">
        <title>The sialotranscriptome of Amblyomma triste, Amblyomma parvum and Amblyomma cajennense ticks, uncovered by 454-based RNA-seq.</title>
        <authorList>
            <person name="Garcia G.R."/>
            <person name="Gardinassi L.G."/>
            <person name="Ribeiro J.M."/>
            <person name="Anatrielo E."/>
            <person name="Ferreira B.R."/>
            <person name="Moreira H.N."/>
            <person name="Mafra C."/>
            <person name="Olegario M.M."/>
            <person name="Szabo P.J."/>
            <person name="Miranda-Santos I.K."/>
            <person name="Maruyama S.R."/>
        </authorList>
    </citation>
    <scope>NUCLEOTIDE SEQUENCE</scope>
    <source>
        <strain evidence="1">Araguapaz</strain>
        <tissue evidence="1">Salivary glands</tissue>
    </source>
</reference>
<dbReference type="AlphaFoldDB" id="A0A023G078"/>
<proteinExistence type="evidence at transcript level"/>
<evidence type="ECO:0000313" key="1">
    <source>
        <dbReference type="EMBL" id="JAC27197.1"/>
    </source>
</evidence>
<name>A0A023G078_AMBPA</name>
<dbReference type="EMBL" id="GBBL01000123">
    <property type="protein sequence ID" value="JAC27197.1"/>
    <property type="molecule type" value="mRNA"/>
</dbReference>
<sequence>MVFRVSVIRRFRVTDALFGVAKASLVHRGHNVHNHLLQQVHYTLRFELVACYKVPGQADQHLPSRRTCSVEASNENNFWFHFLARCCDSQELERSFTRRAKTVLDLRRCQSSFGAAASTGLVSSSAPRY</sequence>
<feature type="non-terminal residue" evidence="1">
    <location>
        <position position="129"/>
    </location>
</feature>
<accession>A0A023G078</accession>
<protein>
    <submittedName>
        <fullName evidence="1">Putative secreted protein</fullName>
    </submittedName>
</protein>